<name>A0A4D6WZZ6_9FLOR</name>
<dbReference type="Pfam" id="PF00988">
    <property type="entry name" value="CPSase_sm_chain"/>
    <property type="match status" value="1"/>
</dbReference>
<evidence type="ECO:0000256" key="9">
    <source>
        <dbReference type="ARBA" id="ARBA00044031"/>
    </source>
</evidence>
<evidence type="ECO:0000256" key="7">
    <source>
        <dbReference type="ARBA" id="ARBA00022962"/>
    </source>
</evidence>
<keyword evidence="12" id="KW-0028">Amino-acid biosynthesis</keyword>
<comment type="subunit">
    <text evidence="9">Heterodimer composed of 2 chains; the small (or glutamine) chain promotes the hydrolysis of glutamine to ammonia, which is used by the large (or ammonia) chain to synthesize carbamoyl phosphate.</text>
</comment>
<feature type="active site" evidence="12">
    <location>
        <position position="360"/>
    </location>
</feature>
<feature type="binding site" evidence="12">
    <location>
        <position position="317"/>
    </location>
    <ligand>
        <name>L-glutamine</name>
        <dbReference type="ChEBI" id="CHEBI:58359"/>
    </ligand>
</feature>
<dbReference type="InterPro" id="IPR002474">
    <property type="entry name" value="CarbamoylP_synth_ssu_N"/>
</dbReference>
<reference evidence="14" key="2">
    <citation type="submission" date="2019-04" db="EMBL/GenBank/DDBJ databases">
        <authorList>
            <person name="Pasella M."/>
        </authorList>
    </citation>
    <scope>NUCLEOTIDE SEQUENCE</scope>
    <source>
        <strain evidence="14">HV05551</strain>
    </source>
</reference>
<evidence type="ECO:0000259" key="13">
    <source>
        <dbReference type="SMART" id="SM01097"/>
    </source>
</evidence>
<evidence type="ECO:0000256" key="4">
    <source>
        <dbReference type="ARBA" id="ARBA00022598"/>
    </source>
</evidence>
<gene>
    <name evidence="12 14" type="primary">carA</name>
</gene>
<comment type="pathway">
    <text evidence="2 12">Amino-acid biosynthesis; L-arginine biosynthesis; carbamoyl phosphate from bicarbonate: step 1/1.</text>
</comment>
<dbReference type="NCBIfam" id="NF009475">
    <property type="entry name" value="PRK12838.1"/>
    <property type="match status" value="1"/>
</dbReference>
<comment type="catalytic activity">
    <reaction evidence="11 12">
        <text>L-glutamine + H2O = L-glutamate + NH4(+)</text>
        <dbReference type="Rhea" id="RHEA:15889"/>
        <dbReference type="ChEBI" id="CHEBI:15377"/>
        <dbReference type="ChEBI" id="CHEBI:28938"/>
        <dbReference type="ChEBI" id="CHEBI:29985"/>
        <dbReference type="ChEBI" id="CHEBI:58359"/>
    </reaction>
</comment>
<dbReference type="SMART" id="SM01097">
    <property type="entry name" value="CPSase_sm_chain"/>
    <property type="match status" value="1"/>
</dbReference>
<keyword evidence="14" id="KW-0934">Plastid</keyword>
<dbReference type="PRINTS" id="PR00096">
    <property type="entry name" value="GATASE"/>
</dbReference>
<dbReference type="GO" id="GO:0006541">
    <property type="term" value="P:glutamine metabolic process"/>
    <property type="evidence" value="ECO:0007669"/>
    <property type="project" value="InterPro"/>
</dbReference>
<evidence type="ECO:0000256" key="12">
    <source>
        <dbReference type="HAMAP-Rule" id="MF_01209"/>
    </source>
</evidence>
<keyword evidence="12" id="KW-0055">Arginine biosynthesis</keyword>
<dbReference type="PRINTS" id="PR00099">
    <property type="entry name" value="CPSGATASE"/>
</dbReference>
<feature type="region of interest" description="CPSase" evidence="12">
    <location>
        <begin position="1"/>
        <end position="197"/>
    </location>
</feature>
<dbReference type="GO" id="GO:0006207">
    <property type="term" value="P:'de novo' pyrimidine nucleobase biosynthetic process"/>
    <property type="evidence" value="ECO:0007669"/>
    <property type="project" value="InterPro"/>
</dbReference>
<comment type="pathway">
    <text evidence="1 12">Pyrimidine metabolism; UMP biosynthesis via de novo pathway; (S)-dihydroorotate from bicarbonate: step 1/3.</text>
</comment>
<dbReference type="EC" id="6.3.5.5" evidence="12"/>
<dbReference type="GO" id="GO:0004359">
    <property type="term" value="F:glutaminase activity"/>
    <property type="evidence" value="ECO:0007669"/>
    <property type="project" value="RHEA"/>
</dbReference>
<dbReference type="Gene3D" id="3.50.30.20">
    <property type="entry name" value="Carbamoyl-phosphate synthase small subunit, N-terminal domain"/>
    <property type="match status" value="1"/>
</dbReference>
<keyword evidence="7 12" id="KW-0315">Glutamine amidotransferase</keyword>
<dbReference type="InterPro" id="IPR017926">
    <property type="entry name" value="GATASE"/>
</dbReference>
<feature type="active site" evidence="12">
    <location>
        <position position="358"/>
    </location>
</feature>
<dbReference type="FunFam" id="3.50.30.20:FF:000001">
    <property type="entry name" value="Carbamoyl-phosphate synthase small chain"/>
    <property type="match status" value="1"/>
</dbReference>
<dbReference type="InterPro" id="IPR029062">
    <property type="entry name" value="Class_I_gatase-like"/>
</dbReference>
<keyword evidence="4 12" id="KW-0436">Ligase</keyword>
<geneLocation type="plastid" evidence="14"/>
<dbReference type="UniPathway" id="UPA00070">
    <property type="reaction ID" value="UER00115"/>
</dbReference>
<dbReference type="NCBIfam" id="TIGR01368">
    <property type="entry name" value="CPSaseIIsmall"/>
    <property type="match status" value="1"/>
</dbReference>
<evidence type="ECO:0000313" key="14">
    <source>
        <dbReference type="EMBL" id="QCI07125.1"/>
    </source>
</evidence>
<feature type="binding site" evidence="12">
    <location>
        <position position="279"/>
    </location>
    <ligand>
        <name>L-glutamine</name>
        <dbReference type="ChEBI" id="CHEBI:58359"/>
    </ligand>
</feature>
<evidence type="ECO:0000256" key="1">
    <source>
        <dbReference type="ARBA" id="ARBA00004812"/>
    </source>
</evidence>
<keyword evidence="8 12" id="KW-0665">Pyrimidine biosynthesis</keyword>
<accession>A0A4D6WZZ6</accession>
<dbReference type="InterPro" id="IPR050472">
    <property type="entry name" value="Anth_synth/Amidotransfase"/>
</dbReference>
<comment type="function">
    <text evidence="12">Small subunit of the glutamine-dependent carbamoyl phosphate synthetase (CPSase). CPSase catalyzes the formation of carbamoyl phosphate from the ammonia moiety of glutamine, carbonate, and phosphate donated by ATP, constituting the first step of 2 biosynthetic pathways, one leading to arginine and/or urea and the other to pyrimidine nucleotides. The small subunit (glutamine amidotransferase) binds and cleaves glutamine to supply the large subunit with the substrate ammonia.</text>
</comment>
<feature type="binding site" evidence="12">
    <location>
        <position position="315"/>
    </location>
    <ligand>
        <name>L-glutamine</name>
        <dbReference type="ChEBI" id="CHEBI:58359"/>
    </ligand>
</feature>
<comment type="subunit">
    <text evidence="12">Composed of two chains; the small (or glutamine) chain promotes the hydrolysis of glutamine to ammonia, which is used by the large (or ammonia) chain to synthesize carbamoyl phosphate. Tetramer of heterodimers (alpha,beta)4.</text>
</comment>
<sequence>MKHKNYPAMLLLEDGTKYYGWSFCHSIKSIGEVVFNTGITGYQEIITDPSYAEQIIIFTYPEIGNTGMNEEDNEANTIYIKGIIAKNICNKPSNWRHNINLRDYLLQKKIPHIFGIDTRALTKHLRNYGVMNGCITDDMSNTQMIKKMMKTTSSIIENKLVNKVTTKNLYSFLLPHEKFKTYSHLNNKINFKSQQLFHIAVIDLGVKQNILSRLINYGCKITVLPANSNYLKIKKLKVDGILLSNGPGDPSSMIDIIHNIKDIIDFCHIPIFGICMGHQILSLALGAQTFKLKFGHRGLNHPAGMNQKAEITSQNHGFAVKFNSSLNKNLAISHFNLNDSTIAGIIHKDKPIFSVQYHPEASPGPHDSEYLFNHFIYLIKQSKINH</sequence>
<dbReference type="InterPro" id="IPR035686">
    <property type="entry name" value="CPSase_GATase1"/>
</dbReference>
<dbReference type="AlphaFoldDB" id="A0A4D6WZZ6"/>
<keyword evidence="6 12" id="KW-0067">ATP-binding</keyword>
<dbReference type="SUPFAM" id="SSF52317">
    <property type="entry name" value="Class I glutamine amidotransferase-like"/>
    <property type="match status" value="1"/>
</dbReference>
<dbReference type="SUPFAM" id="SSF52021">
    <property type="entry name" value="Carbamoyl phosphate synthetase, small subunit N-terminal domain"/>
    <property type="match status" value="1"/>
</dbReference>
<dbReference type="InterPro" id="IPR036480">
    <property type="entry name" value="CarbP_synth_ssu_N_sf"/>
</dbReference>
<dbReference type="PANTHER" id="PTHR43418">
    <property type="entry name" value="MULTIFUNCTIONAL TRYPTOPHAN BIOSYNTHESIS PROTEIN-RELATED"/>
    <property type="match status" value="1"/>
</dbReference>
<evidence type="ECO:0000256" key="11">
    <source>
        <dbReference type="ARBA" id="ARBA00049285"/>
    </source>
</evidence>
<evidence type="ECO:0000256" key="2">
    <source>
        <dbReference type="ARBA" id="ARBA00005077"/>
    </source>
</evidence>
<evidence type="ECO:0000256" key="6">
    <source>
        <dbReference type="ARBA" id="ARBA00022840"/>
    </source>
</evidence>
<dbReference type="CDD" id="cd01744">
    <property type="entry name" value="GATase1_CPSase"/>
    <property type="match status" value="1"/>
</dbReference>
<organism evidence="14">
    <name type="scientific">Hypnea pannosa</name>
    <dbReference type="NCBI Taxonomy" id="105607"/>
    <lineage>
        <taxon>Eukaryota</taxon>
        <taxon>Rhodophyta</taxon>
        <taxon>Florideophyceae</taxon>
        <taxon>Rhodymeniophycidae</taxon>
        <taxon>Gigartinales</taxon>
        <taxon>Hypneaceae</taxon>
        <taxon>Hypnea</taxon>
    </lineage>
</organism>
<dbReference type="GO" id="GO:0004088">
    <property type="term" value="F:carbamoyl-phosphate synthase (glutamine-hydrolyzing) activity"/>
    <property type="evidence" value="ECO:0007669"/>
    <property type="project" value="UniProtKB-UniRule"/>
</dbReference>
<dbReference type="PROSITE" id="PS51273">
    <property type="entry name" value="GATASE_TYPE_1"/>
    <property type="match status" value="1"/>
</dbReference>
<evidence type="ECO:0000256" key="3">
    <source>
        <dbReference type="ARBA" id="ARBA00007800"/>
    </source>
</evidence>
<dbReference type="GO" id="GO:0006526">
    <property type="term" value="P:L-arginine biosynthetic process"/>
    <property type="evidence" value="ECO:0007669"/>
    <property type="project" value="UniProtKB-UniRule"/>
</dbReference>
<protein>
    <recommendedName>
        <fullName evidence="12">Carbamoyl phosphate synthase small chain</fullName>
        <ecNumber evidence="12">6.3.5.5</ecNumber>
    </recommendedName>
    <alternativeName>
        <fullName evidence="12">Carbamoyl phosphate synthetase glutamine chain</fullName>
    </alternativeName>
</protein>
<feature type="active site" description="Nucleophile" evidence="12">
    <location>
        <position position="275"/>
    </location>
</feature>
<feature type="binding site" evidence="12">
    <location>
        <position position="318"/>
    </location>
    <ligand>
        <name>L-glutamine</name>
        <dbReference type="ChEBI" id="CHEBI:58359"/>
    </ligand>
</feature>
<keyword evidence="5 12" id="KW-0547">Nucleotide-binding</keyword>
<evidence type="ECO:0000256" key="8">
    <source>
        <dbReference type="ARBA" id="ARBA00022975"/>
    </source>
</evidence>
<comment type="catalytic activity">
    <reaction evidence="10 12">
        <text>hydrogencarbonate + L-glutamine + 2 ATP + H2O = carbamoyl phosphate + L-glutamate + 2 ADP + phosphate + 2 H(+)</text>
        <dbReference type="Rhea" id="RHEA:18633"/>
        <dbReference type="ChEBI" id="CHEBI:15377"/>
        <dbReference type="ChEBI" id="CHEBI:15378"/>
        <dbReference type="ChEBI" id="CHEBI:17544"/>
        <dbReference type="ChEBI" id="CHEBI:29985"/>
        <dbReference type="ChEBI" id="CHEBI:30616"/>
        <dbReference type="ChEBI" id="CHEBI:43474"/>
        <dbReference type="ChEBI" id="CHEBI:58228"/>
        <dbReference type="ChEBI" id="CHEBI:58359"/>
        <dbReference type="ChEBI" id="CHEBI:456216"/>
        <dbReference type="EC" id="6.3.5.5"/>
    </reaction>
</comment>
<feature type="domain" description="Carbamoyl-phosphate synthase small subunit N-terminal" evidence="13">
    <location>
        <begin position="6"/>
        <end position="136"/>
    </location>
</feature>
<evidence type="ECO:0000256" key="10">
    <source>
        <dbReference type="ARBA" id="ARBA00048816"/>
    </source>
</evidence>
<proteinExistence type="inferred from homology"/>
<feature type="binding site" evidence="12">
    <location>
        <position position="276"/>
    </location>
    <ligand>
        <name>L-glutamine</name>
        <dbReference type="ChEBI" id="CHEBI:58359"/>
    </ligand>
</feature>
<dbReference type="UniPathway" id="UPA00068">
    <property type="reaction ID" value="UER00171"/>
</dbReference>
<comment type="similarity">
    <text evidence="3 12">Belongs to the CarA family.</text>
</comment>
<dbReference type="Pfam" id="PF00117">
    <property type="entry name" value="GATase"/>
    <property type="match status" value="1"/>
</dbReference>
<dbReference type="HAMAP" id="MF_01209">
    <property type="entry name" value="CPSase_S_chain"/>
    <property type="match status" value="1"/>
</dbReference>
<dbReference type="GO" id="GO:0005524">
    <property type="term" value="F:ATP binding"/>
    <property type="evidence" value="ECO:0007669"/>
    <property type="project" value="UniProtKB-UniRule"/>
</dbReference>
<dbReference type="EMBL" id="MK814680">
    <property type="protein sequence ID" value="QCI07125.1"/>
    <property type="molecule type" value="Genomic_DNA"/>
</dbReference>
<reference evidence="14" key="1">
    <citation type="journal article" date="2019" name="Mol. Phylogenet. Evol.">
        <title>Morphological evolution and classification of the red algal order Ceramiales inferred using plastid phylogenomics.</title>
        <authorList>
            <person name="Diaz-Tapia P."/>
            <person name="Pasella M.M."/>
            <person name="Verbruggen H."/>
            <person name="Maggs C.A."/>
        </authorList>
    </citation>
    <scope>NUCLEOTIDE SEQUENCE</scope>
    <source>
        <strain evidence="14">HV05551</strain>
    </source>
</reference>
<feature type="binding site" evidence="12">
    <location>
        <position position="246"/>
    </location>
    <ligand>
        <name>L-glutamine</name>
        <dbReference type="ChEBI" id="CHEBI:58359"/>
    </ligand>
</feature>
<feature type="binding site" evidence="12">
    <location>
        <position position="248"/>
    </location>
    <ligand>
        <name>L-glutamine</name>
        <dbReference type="ChEBI" id="CHEBI:58359"/>
    </ligand>
</feature>
<dbReference type="PANTHER" id="PTHR43418:SF7">
    <property type="entry name" value="CARBAMOYL-PHOSPHATE SYNTHASE SMALL CHAIN"/>
    <property type="match status" value="1"/>
</dbReference>
<dbReference type="GO" id="GO:0044205">
    <property type="term" value="P:'de novo' UMP biosynthetic process"/>
    <property type="evidence" value="ECO:0007669"/>
    <property type="project" value="UniProtKB-UniRule"/>
</dbReference>
<dbReference type="Gene3D" id="3.40.50.880">
    <property type="match status" value="1"/>
</dbReference>
<dbReference type="InterPro" id="IPR006274">
    <property type="entry name" value="CarbamoylP_synth_ssu"/>
</dbReference>
<feature type="binding site" evidence="12">
    <location>
        <position position="50"/>
    </location>
    <ligand>
        <name>L-glutamine</name>
        <dbReference type="ChEBI" id="CHEBI:58359"/>
    </ligand>
</feature>
<evidence type="ECO:0000256" key="5">
    <source>
        <dbReference type="ARBA" id="ARBA00022741"/>
    </source>
</evidence>
<dbReference type="PRINTS" id="PR00097">
    <property type="entry name" value="ANTSNTHASEII"/>
</dbReference>